<dbReference type="GO" id="GO:0004491">
    <property type="term" value="F:methylmalonate-semialdehyde dehydrogenase (acylating, NAD) activity"/>
    <property type="evidence" value="ECO:0007669"/>
    <property type="project" value="InterPro"/>
</dbReference>
<dbReference type="OrthoDB" id="2506778at2759"/>
<feature type="region of interest" description="Disordered" evidence="2">
    <location>
        <begin position="194"/>
        <end position="258"/>
    </location>
</feature>
<feature type="region of interest" description="Disordered" evidence="2">
    <location>
        <begin position="357"/>
        <end position="378"/>
    </location>
</feature>
<evidence type="ECO:0008006" key="5">
    <source>
        <dbReference type="Google" id="ProtNLM"/>
    </source>
</evidence>
<evidence type="ECO:0000256" key="2">
    <source>
        <dbReference type="SAM" id="MobiDB-lite"/>
    </source>
</evidence>
<dbReference type="RefSeq" id="XP_003322234.2">
    <property type="nucleotide sequence ID" value="XM_003322186.2"/>
</dbReference>
<keyword evidence="4" id="KW-1185">Reference proteome</keyword>
<dbReference type="AlphaFoldDB" id="E3K0J0"/>
<proteinExistence type="inferred from homology"/>
<feature type="compositionally biased region" description="Low complexity" evidence="2">
    <location>
        <begin position="19"/>
        <end position="28"/>
    </location>
</feature>
<name>E3K0J0_PUCGT</name>
<dbReference type="HOGENOM" id="CLU_445912_0_0_1"/>
<dbReference type="InterPro" id="IPR010061">
    <property type="entry name" value="MeMal-semiAld_DH"/>
</dbReference>
<evidence type="ECO:0000256" key="1">
    <source>
        <dbReference type="ARBA" id="ARBA00009986"/>
    </source>
</evidence>
<dbReference type="VEuPathDB" id="FungiDB:PGTG_03771"/>
<comment type="similarity">
    <text evidence="1">Belongs to the aldehyde dehydrogenase family.</text>
</comment>
<dbReference type="InParanoid" id="E3K0J0"/>
<protein>
    <recommendedName>
        <fullName evidence="5">OTU domain-containing protein</fullName>
    </recommendedName>
</protein>
<feature type="region of interest" description="Disordered" evidence="2">
    <location>
        <begin position="594"/>
        <end position="613"/>
    </location>
</feature>
<dbReference type="PANTHER" id="PTHR43866">
    <property type="entry name" value="MALONATE-SEMIALDEHYDE DEHYDROGENASE"/>
    <property type="match status" value="1"/>
</dbReference>
<dbReference type="Proteomes" id="UP000008783">
    <property type="component" value="Unassembled WGS sequence"/>
</dbReference>
<gene>
    <name evidence="3" type="ORF">PGTG_03771</name>
</gene>
<dbReference type="GeneID" id="10540799"/>
<evidence type="ECO:0000313" key="3">
    <source>
        <dbReference type="EMBL" id="EFP77815.2"/>
    </source>
</evidence>
<dbReference type="KEGG" id="pgr:PGTG_03771"/>
<dbReference type="EMBL" id="DS178268">
    <property type="protein sequence ID" value="EFP77815.2"/>
    <property type="molecule type" value="Genomic_DNA"/>
</dbReference>
<dbReference type="PANTHER" id="PTHR43866:SF3">
    <property type="entry name" value="METHYLMALONATE-SEMIALDEHYDE DEHYDROGENASE [ACYLATING], MITOCHONDRIAL"/>
    <property type="match status" value="1"/>
</dbReference>
<reference key="1">
    <citation type="submission" date="2007-01" db="EMBL/GenBank/DDBJ databases">
        <title>The Genome Sequence of Puccinia graminis f. sp. tritici Strain CRL 75-36-700-3.</title>
        <authorList>
            <consortium name="The Broad Institute Genome Sequencing Platform"/>
            <person name="Birren B."/>
            <person name="Lander E."/>
            <person name="Galagan J."/>
            <person name="Nusbaum C."/>
            <person name="Devon K."/>
            <person name="Cuomo C."/>
            <person name="Jaffe D."/>
            <person name="Butler J."/>
            <person name="Alvarez P."/>
            <person name="Gnerre S."/>
            <person name="Grabherr M."/>
            <person name="Mauceli E."/>
            <person name="Brockman W."/>
            <person name="Young S."/>
            <person name="LaButti K."/>
            <person name="Sykes S."/>
            <person name="DeCaprio D."/>
            <person name="Crawford M."/>
            <person name="Koehrsen M."/>
            <person name="Engels R."/>
            <person name="Montgomery P."/>
            <person name="Pearson M."/>
            <person name="Howarth C."/>
            <person name="Larson L."/>
            <person name="White J."/>
            <person name="Zeng Q."/>
            <person name="Kodira C."/>
            <person name="Yandava C."/>
            <person name="Alvarado L."/>
            <person name="O'Leary S."/>
            <person name="Szabo L."/>
            <person name="Dean R."/>
            <person name="Schein J."/>
        </authorList>
    </citation>
    <scope>NUCLEOTIDE SEQUENCE</scope>
    <source>
        <strain>CRL 75-36-700-3</strain>
    </source>
</reference>
<feature type="compositionally biased region" description="Basic and acidic residues" evidence="2">
    <location>
        <begin position="62"/>
        <end position="71"/>
    </location>
</feature>
<feature type="non-terminal residue" evidence="3">
    <location>
        <position position="1"/>
    </location>
</feature>
<dbReference type="STRING" id="418459.E3K0J0"/>
<accession>E3K0J0</accession>
<organism evidence="3 4">
    <name type="scientific">Puccinia graminis f. sp. tritici (strain CRL 75-36-700-3 / race SCCL)</name>
    <name type="common">Black stem rust fungus</name>
    <dbReference type="NCBI Taxonomy" id="418459"/>
    <lineage>
        <taxon>Eukaryota</taxon>
        <taxon>Fungi</taxon>
        <taxon>Dikarya</taxon>
        <taxon>Basidiomycota</taxon>
        <taxon>Pucciniomycotina</taxon>
        <taxon>Pucciniomycetes</taxon>
        <taxon>Pucciniales</taxon>
        <taxon>Pucciniaceae</taxon>
        <taxon>Puccinia</taxon>
    </lineage>
</organism>
<feature type="compositionally biased region" description="Pro residues" evidence="2">
    <location>
        <begin position="214"/>
        <end position="226"/>
    </location>
</feature>
<feature type="compositionally biased region" description="Basic and acidic residues" evidence="2">
    <location>
        <begin position="84"/>
        <end position="97"/>
    </location>
</feature>
<feature type="region of interest" description="Disordered" evidence="2">
    <location>
        <begin position="1"/>
        <end position="107"/>
    </location>
</feature>
<dbReference type="CDD" id="cd22744">
    <property type="entry name" value="OTU"/>
    <property type="match status" value="1"/>
</dbReference>
<evidence type="ECO:0000313" key="4">
    <source>
        <dbReference type="Proteomes" id="UP000008783"/>
    </source>
</evidence>
<reference evidence="4" key="2">
    <citation type="journal article" date="2011" name="Proc. Natl. Acad. Sci. U.S.A.">
        <title>Obligate biotrophy features unraveled by the genomic analysis of rust fungi.</title>
        <authorList>
            <person name="Duplessis S."/>
            <person name="Cuomo C.A."/>
            <person name="Lin Y.-C."/>
            <person name="Aerts A."/>
            <person name="Tisserant E."/>
            <person name="Veneault-Fourrey C."/>
            <person name="Joly D.L."/>
            <person name="Hacquard S."/>
            <person name="Amselem J."/>
            <person name="Cantarel B.L."/>
            <person name="Chiu R."/>
            <person name="Coutinho P.M."/>
            <person name="Feau N."/>
            <person name="Field M."/>
            <person name="Frey P."/>
            <person name="Gelhaye E."/>
            <person name="Goldberg J."/>
            <person name="Grabherr M.G."/>
            <person name="Kodira C.D."/>
            <person name="Kohler A."/>
            <person name="Kuees U."/>
            <person name="Lindquist E.A."/>
            <person name="Lucas S.M."/>
            <person name="Mago R."/>
            <person name="Mauceli E."/>
            <person name="Morin E."/>
            <person name="Murat C."/>
            <person name="Pangilinan J.L."/>
            <person name="Park R."/>
            <person name="Pearson M."/>
            <person name="Quesneville H."/>
            <person name="Rouhier N."/>
            <person name="Sakthikumar S."/>
            <person name="Salamov A.A."/>
            <person name="Schmutz J."/>
            <person name="Selles B."/>
            <person name="Shapiro H."/>
            <person name="Tanguay P."/>
            <person name="Tuskan G.A."/>
            <person name="Henrissat B."/>
            <person name="Van de Peer Y."/>
            <person name="Rouze P."/>
            <person name="Ellis J.G."/>
            <person name="Dodds P.N."/>
            <person name="Schein J.E."/>
            <person name="Zhong S."/>
            <person name="Hamelin R.C."/>
            <person name="Grigoriev I.V."/>
            <person name="Szabo L.J."/>
            <person name="Martin F."/>
        </authorList>
    </citation>
    <scope>NUCLEOTIDE SEQUENCE [LARGE SCALE GENOMIC DNA]</scope>
    <source>
        <strain evidence="4">CRL 75-36-700-3 / race SCCL</strain>
    </source>
</reference>
<feature type="region of interest" description="Disordered" evidence="2">
    <location>
        <begin position="271"/>
        <end position="318"/>
    </location>
</feature>
<sequence length="613" mass="66744">MVHRRQTRAVDGLPPTGASRNSRSSSGSETPQEPRESSQRSPLAKRKSSRPGRGSPTQARESLPERRESSRRGPPSSPPGRESSTPERESLPQRRESSPLGRDSLAPRNAVVAAAPTTGLTLAPGVVAQKTGVVAQETAVVTQKTPVVRLTAGVVASRTTVVNPPNLAEHDPSLLAPVGAVIPGADSETQLFSGTRATVAPTSVKPKETIRPVTGPPENQPPPPVKPKATAPVSPITTEDEEESDDNHAETAEDDETVTIEKCLELLASQADKHTGDNAEEDKPESDPEDKTNTTTKTSTIPPTPAQAPHTDIPAPPAATYSDPLILEHSIKTFARENGFVIVRKRTVPGKSITFKCDRGGNPARNRRKNDTRPGPIVSRLIDCPFDARAQIQKKAGGEWKFTVADPRHNHAPSEDPSGHTANRKLSKELYEQMKKLGDAGLKPAQVLQSLKKTHPDQSILATISTVYSARKKAWAEELRGLSPIVHLIKPHDGLHLSIQDPPPRPSNPHLPIPPSDLDYLQYLPKIIQPDVRDILDVRSDGHCGFRAVAYALGRGQGDYMAVRYELYNEIVRRPDWYRNVFHKLHGALDRIKVDSPSPRSKPHWMSMPSTGE</sequence>
<feature type="non-terminal residue" evidence="3">
    <location>
        <position position="613"/>
    </location>
</feature>